<gene>
    <name evidence="2" type="ORF">PVAG01_00022</name>
</gene>
<keyword evidence="3" id="KW-1185">Reference proteome</keyword>
<evidence type="ECO:0000259" key="1">
    <source>
        <dbReference type="Pfam" id="PF00668"/>
    </source>
</evidence>
<comment type="caution">
    <text evidence="2">The sequence shown here is derived from an EMBL/GenBank/DDBJ whole genome shotgun (WGS) entry which is preliminary data.</text>
</comment>
<dbReference type="Gene3D" id="3.30.559.10">
    <property type="entry name" value="Chloramphenicol acetyltransferase-like domain"/>
    <property type="match status" value="1"/>
</dbReference>
<dbReference type="PANTHER" id="PTHR45527">
    <property type="entry name" value="NONRIBOSOMAL PEPTIDE SYNTHETASE"/>
    <property type="match status" value="1"/>
</dbReference>
<name>A0ABR4PT13_9HELO</name>
<dbReference type="InterPro" id="IPR023213">
    <property type="entry name" value="CAT-like_dom_sf"/>
</dbReference>
<organism evidence="2 3">
    <name type="scientific">Phlyctema vagabunda</name>
    <dbReference type="NCBI Taxonomy" id="108571"/>
    <lineage>
        <taxon>Eukaryota</taxon>
        <taxon>Fungi</taxon>
        <taxon>Dikarya</taxon>
        <taxon>Ascomycota</taxon>
        <taxon>Pezizomycotina</taxon>
        <taxon>Leotiomycetes</taxon>
        <taxon>Helotiales</taxon>
        <taxon>Dermateaceae</taxon>
        <taxon>Phlyctema</taxon>
    </lineage>
</organism>
<dbReference type="EMBL" id="JBFCZG010000001">
    <property type="protein sequence ID" value="KAL3426513.1"/>
    <property type="molecule type" value="Genomic_DNA"/>
</dbReference>
<feature type="domain" description="Condensation" evidence="1">
    <location>
        <begin position="82"/>
        <end position="468"/>
    </location>
</feature>
<evidence type="ECO:0000313" key="2">
    <source>
        <dbReference type="EMBL" id="KAL3426513.1"/>
    </source>
</evidence>
<protein>
    <recommendedName>
        <fullName evidence="1">Condensation domain-containing protein</fullName>
    </recommendedName>
</protein>
<dbReference type="PANTHER" id="PTHR45527:SF1">
    <property type="entry name" value="FATTY ACID SYNTHASE"/>
    <property type="match status" value="1"/>
</dbReference>
<reference evidence="2 3" key="1">
    <citation type="submission" date="2024-06" db="EMBL/GenBank/DDBJ databases">
        <title>Complete genome of Phlyctema vagabunda strain 19-DSS-EL-015.</title>
        <authorList>
            <person name="Fiorenzani C."/>
        </authorList>
    </citation>
    <scope>NUCLEOTIDE SEQUENCE [LARGE SCALE GENOMIC DNA]</scope>
    <source>
        <strain evidence="2 3">19-DSS-EL-015</strain>
    </source>
</reference>
<dbReference type="InterPro" id="IPR001242">
    <property type="entry name" value="Condensation_dom"/>
</dbReference>
<dbReference type="Pfam" id="PF00668">
    <property type="entry name" value="Condensation"/>
    <property type="match status" value="1"/>
</dbReference>
<sequence length="476" mass="53176">MQLVSAARSRGMELTVAQVFQSPVLRDLYKCVEQNTSLVNGNNGRISVEEVDPVKQKEIKDILRKYQVGAIFEATDFQALAISEHTVGNAGLVMYMTIAFNQKVEKSLVRSAYQHAVDTTEMMRVAFVQYDDRVYQAILNSFTGPFEECVSSQNLVDFCESLIKDERRKALALNEPPLKSWFVEGASSDTLIIRLSHAQYDGLSLPLLLQQLKGHSLDCELDGSKTREMSYYSAALQSLDKSPSINYWRGLLAESTMPILPTRPSPERQRMTGNAVRSVIPSFKNLRAGTTSATYVKAAWAIALARLCGRTDVVFGQLVSGRSVPIKGIEDVVGPCVNFVPIRVNTGCKWETVLDQLQAQQVSTLPHEHLGFETVFKECTNWPLDEHQRPRFSTILQYQNQPDACHSTTMHGAECQITYEATPANITDVWAVVEPQGDKLHIIAGYLEEVIDSTTVQRLLDYFVEALRGMQEGKAI</sequence>
<dbReference type="Proteomes" id="UP001629113">
    <property type="component" value="Unassembled WGS sequence"/>
</dbReference>
<accession>A0ABR4PT13</accession>
<evidence type="ECO:0000313" key="3">
    <source>
        <dbReference type="Proteomes" id="UP001629113"/>
    </source>
</evidence>
<dbReference type="Gene3D" id="3.30.559.30">
    <property type="entry name" value="Nonribosomal peptide synthetase, condensation domain"/>
    <property type="match status" value="1"/>
</dbReference>
<dbReference type="SUPFAM" id="SSF52777">
    <property type="entry name" value="CoA-dependent acyltransferases"/>
    <property type="match status" value="2"/>
</dbReference>
<proteinExistence type="predicted"/>